<reference evidence="2" key="1">
    <citation type="journal article" date="2019" name="Int. J. Syst. Evol. Microbiol.">
        <title>The Global Catalogue of Microorganisms (GCM) 10K type strain sequencing project: providing services to taxonomists for standard genome sequencing and annotation.</title>
        <authorList>
            <consortium name="The Broad Institute Genomics Platform"/>
            <consortium name="The Broad Institute Genome Sequencing Center for Infectious Disease"/>
            <person name="Wu L."/>
            <person name="Ma J."/>
        </authorList>
    </citation>
    <scope>NUCLEOTIDE SEQUENCE [LARGE SCALE GENOMIC DNA]</scope>
    <source>
        <strain evidence="2">JCM 17927</strain>
    </source>
</reference>
<name>A0ABP8MTF2_9BACT</name>
<accession>A0ABP8MTF2</accession>
<sequence>MKMGGPELAIAGIVVGDRHYGEKLVASMVIADGCAPVAEVGRRIVVLAIGVAVPKFHVGTLVRGDTVFVLYGSPQNNFLTRSAGYEQVGTEWSAGSVKRAKNVGGSLAVTGVTLSVEMDKTGSANRYGAQGGVLKKGSALHKMKSKGSKT</sequence>
<proteinExistence type="predicted"/>
<gene>
    <name evidence="1" type="ORF">GCM10023189_24090</name>
</gene>
<comment type="caution">
    <text evidence="1">The sequence shown here is derived from an EMBL/GenBank/DDBJ whole genome shotgun (WGS) entry which is preliminary data.</text>
</comment>
<organism evidence="1 2">
    <name type="scientific">Nibrella saemangeumensis</name>
    <dbReference type="NCBI Taxonomy" id="1084526"/>
    <lineage>
        <taxon>Bacteria</taxon>
        <taxon>Pseudomonadati</taxon>
        <taxon>Bacteroidota</taxon>
        <taxon>Cytophagia</taxon>
        <taxon>Cytophagales</taxon>
        <taxon>Spirosomataceae</taxon>
        <taxon>Nibrella</taxon>
    </lineage>
</organism>
<protein>
    <submittedName>
        <fullName evidence="1">Uncharacterized protein</fullName>
    </submittedName>
</protein>
<dbReference type="Proteomes" id="UP001501175">
    <property type="component" value="Unassembled WGS sequence"/>
</dbReference>
<evidence type="ECO:0000313" key="2">
    <source>
        <dbReference type="Proteomes" id="UP001501175"/>
    </source>
</evidence>
<keyword evidence="2" id="KW-1185">Reference proteome</keyword>
<evidence type="ECO:0000313" key="1">
    <source>
        <dbReference type="EMBL" id="GAA4455800.1"/>
    </source>
</evidence>
<dbReference type="EMBL" id="BAABHD010000027">
    <property type="protein sequence ID" value="GAA4455800.1"/>
    <property type="molecule type" value="Genomic_DNA"/>
</dbReference>